<name>A0ABV6HEN9_9SPHI</name>
<keyword evidence="6" id="KW-1185">Reference proteome</keyword>
<evidence type="ECO:0000256" key="3">
    <source>
        <dbReference type="ARBA" id="ARBA00023163"/>
    </source>
</evidence>
<evidence type="ECO:0000259" key="4">
    <source>
        <dbReference type="PROSITE" id="PS01124"/>
    </source>
</evidence>
<keyword evidence="2" id="KW-0238">DNA-binding</keyword>
<dbReference type="RefSeq" id="WP_341273581.1">
    <property type="nucleotide sequence ID" value="NZ_JBHLWO010000001.1"/>
</dbReference>
<dbReference type="PROSITE" id="PS01124">
    <property type="entry name" value="HTH_ARAC_FAMILY_2"/>
    <property type="match status" value="1"/>
</dbReference>
<evidence type="ECO:0000313" key="5">
    <source>
        <dbReference type="EMBL" id="MFC0317363.1"/>
    </source>
</evidence>
<dbReference type="PANTHER" id="PTHR46796">
    <property type="entry name" value="HTH-TYPE TRANSCRIPTIONAL ACTIVATOR RHAS-RELATED"/>
    <property type="match status" value="1"/>
</dbReference>
<dbReference type="InterPro" id="IPR050204">
    <property type="entry name" value="AraC_XylS_family_regulators"/>
</dbReference>
<dbReference type="PANTHER" id="PTHR46796:SF13">
    <property type="entry name" value="HTH-TYPE TRANSCRIPTIONAL ACTIVATOR RHAS"/>
    <property type="match status" value="1"/>
</dbReference>
<sequence>MPVELLRHITYSNQREAFKKLLPSADLTKFIDSYVIFESINLENCVALSDGVPTLVFLSNPDINVTFTNKESSINIVGAWCCGQNLKQVKITCDRQIDQLLIIRFQADALQQLDAKTNNNLRGAKAFPLDSLFGKPAKNLLDLMYTTSDIRAKIGFFEQFIRRHLTMKHGQNGILREAMKYIGMHHGNISIQEVSKRVGTNYKWLERNFLQCIGISPKEYARTQRILRTCNYFEEGEDKLLSIALKSGFYDENHLLKDFKNFFGESPSSYWKRNRKES</sequence>
<keyword evidence="3" id="KW-0804">Transcription</keyword>
<dbReference type="Gene3D" id="1.10.10.60">
    <property type="entry name" value="Homeodomain-like"/>
    <property type="match status" value="1"/>
</dbReference>
<comment type="caution">
    <text evidence="5">The sequence shown here is derived from an EMBL/GenBank/DDBJ whole genome shotgun (WGS) entry which is preliminary data.</text>
</comment>
<organism evidence="5 6">
    <name type="scientific">Olivibacter oleidegradans</name>
    <dbReference type="NCBI Taxonomy" id="760123"/>
    <lineage>
        <taxon>Bacteria</taxon>
        <taxon>Pseudomonadati</taxon>
        <taxon>Bacteroidota</taxon>
        <taxon>Sphingobacteriia</taxon>
        <taxon>Sphingobacteriales</taxon>
        <taxon>Sphingobacteriaceae</taxon>
        <taxon>Olivibacter</taxon>
    </lineage>
</organism>
<dbReference type="SUPFAM" id="SSF46689">
    <property type="entry name" value="Homeodomain-like"/>
    <property type="match status" value="1"/>
</dbReference>
<dbReference type="InterPro" id="IPR018060">
    <property type="entry name" value="HTH_AraC"/>
</dbReference>
<gene>
    <name evidence="5" type="ORF">ACFFI0_03535</name>
</gene>
<dbReference type="Pfam" id="PF12833">
    <property type="entry name" value="HTH_18"/>
    <property type="match status" value="1"/>
</dbReference>
<dbReference type="SMART" id="SM00342">
    <property type="entry name" value="HTH_ARAC"/>
    <property type="match status" value="1"/>
</dbReference>
<reference evidence="5 6" key="1">
    <citation type="submission" date="2024-09" db="EMBL/GenBank/DDBJ databases">
        <authorList>
            <person name="Sun Q."/>
            <person name="Mori K."/>
        </authorList>
    </citation>
    <scope>NUCLEOTIDE SEQUENCE [LARGE SCALE GENOMIC DNA]</scope>
    <source>
        <strain evidence="5 6">CCM 7765</strain>
    </source>
</reference>
<accession>A0ABV6HEN9</accession>
<keyword evidence="1" id="KW-0805">Transcription regulation</keyword>
<dbReference type="EMBL" id="JBHLWO010000001">
    <property type="protein sequence ID" value="MFC0317363.1"/>
    <property type="molecule type" value="Genomic_DNA"/>
</dbReference>
<evidence type="ECO:0000313" key="6">
    <source>
        <dbReference type="Proteomes" id="UP001589774"/>
    </source>
</evidence>
<evidence type="ECO:0000256" key="2">
    <source>
        <dbReference type="ARBA" id="ARBA00023125"/>
    </source>
</evidence>
<proteinExistence type="predicted"/>
<protein>
    <submittedName>
        <fullName evidence="5">Helix-turn-helix domain-containing protein</fullName>
    </submittedName>
</protein>
<dbReference type="InterPro" id="IPR009057">
    <property type="entry name" value="Homeodomain-like_sf"/>
</dbReference>
<dbReference type="Proteomes" id="UP001589774">
    <property type="component" value="Unassembled WGS sequence"/>
</dbReference>
<feature type="domain" description="HTH araC/xylS-type" evidence="4">
    <location>
        <begin position="176"/>
        <end position="273"/>
    </location>
</feature>
<evidence type="ECO:0000256" key="1">
    <source>
        <dbReference type="ARBA" id="ARBA00023015"/>
    </source>
</evidence>